<reference evidence="2 3" key="1">
    <citation type="submission" date="2016-05" db="EMBL/GenBank/DDBJ databases">
        <title>Complete genome sequence of Pseudomonas antarctica PAMC 27494.</title>
        <authorList>
            <person name="Lee J."/>
        </authorList>
    </citation>
    <scope>NUCLEOTIDE SEQUENCE [LARGE SCALE GENOMIC DNA]</scope>
    <source>
        <strain evidence="2 3">PAMC 27494</strain>
    </source>
</reference>
<accession>A0A172YWL2</accession>
<protein>
    <recommendedName>
        <fullName evidence="1">KilA-N DNA-binding domain-containing protein</fullName>
    </recommendedName>
</protein>
<name>A0A172YWL2_9PSED</name>
<dbReference type="KEGG" id="panr:A7J50_1178"/>
<dbReference type="InterPro" id="IPR018873">
    <property type="entry name" value="KilA-N_DNA-bd_domain"/>
</dbReference>
<evidence type="ECO:0000259" key="1">
    <source>
        <dbReference type="Pfam" id="PF10543"/>
    </source>
</evidence>
<dbReference type="EMBL" id="CP015600">
    <property type="protein sequence ID" value="ANF84617.1"/>
    <property type="molecule type" value="Genomic_DNA"/>
</dbReference>
<dbReference type="Proteomes" id="UP000077829">
    <property type="component" value="Chromosome"/>
</dbReference>
<dbReference type="RefSeq" id="WP_064450953.1">
    <property type="nucleotide sequence ID" value="NZ_CP015600.1"/>
</dbReference>
<feature type="domain" description="KilA-N DNA-binding" evidence="1">
    <location>
        <begin position="21"/>
        <end position="101"/>
    </location>
</feature>
<evidence type="ECO:0000313" key="3">
    <source>
        <dbReference type="Proteomes" id="UP000077829"/>
    </source>
</evidence>
<sequence>MTIAEFPDGGAVITIHNTELPIVEYRGQRVVTLAMIDEVHQRVDGTAARNFRENRQRFIEGADYFLLAKSQNLEIQGLGAEIPNRGLIVLTEQGYLMIVKSLTDDLAWDVQRQLVNRYFRAEPKLAPALPTDFISALEHLLESKRSEKLAIEQRDHAIETKAEIGSRREATAMATASAAVREARQLKERLGMGVIQATIVAVEKALDREFGRSGWRPLKKWCQARGIKASHVIHPTFGSVIAWPAGAWMDVYQIDLADLFGADGDSQ</sequence>
<proteinExistence type="predicted"/>
<evidence type="ECO:0000313" key="2">
    <source>
        <dbReference type="EMBL" id="ANF84617.1"/>
    </source>
</evidence>
<dbReference type="AlphaFoldDB" id="A0A172YWL2"/>
<dbReference type="Pfam" id="PF10543">
    <property type="entry name" value="ORF6N"/>
    <property type="match status" value="1"/>
</dbReference>
<dbReference type="STRING" id="219572.A7J50_1178"/>
<dbReference type="PATRIC" id="fig|219572.3.peg.1198"/>
<organism evidence="2 3">
    <name type="scientific">Pseudomonas antarctica</name>
    <dbReference type="NCBI Taxonomy" id="219572"/>
    <lineage>
        <taxon>Bacteria</taxon>
        <taxon>Pseudomonadati</taxon>
        <taxon>Pseudomonadota</taxon>
        <taxon>Gammaproteobacteria</taxon>
        <taxon>Pseudomonadales</taxon>
        <taxon>Pseudomonadaceae</taxon>
        <taxon>Pseudomonas</taxon>
    </lineage>
</organism>
<gene>
    <name evidence="2" type="ORF">A7J50_1178</name>
</gene>